<dbReference type="InterPro" id="IPR021961">
    <property type="entry name" value="McrB_DNA-bd"/>
</dbReference>
<dbReference type="InterPro" id="IPR027417">
    <property type="entry name" value="P-loop_NTPase"/>
</dbReference>
<feature type="domain" description="ATPase dynein-related AAA" evidence="1">
    <location>
        <begin position="409"/>
        <end position="539"/>
    </location>
</feature>
<dbReference type="Pfam" id="PF07728">
    <property type="entry name" value="AAA_5"/>
    <property type="match status" value="1"/>
</dbReference>
<dbReference type="Proteomes" id="UP000009231">
    <property type="component" value="Chromosome"/>
</dbReference>
<dbReference type="RefSeq" id="WP_013825360.1">
    <property type="nucleotide sequence ID" value="NC_015574.1"/>
</dbReference>
<dbReference type="GeneID" id="10668333"/>
<evidence type="ECO:0000313" key="3">
    <source>
        <dbReference type="EMBL" id="AEG17858.1"/>
    </source>
</evidence>
<proteinExistence type="predicted"/>
<dbReference type="InterPro" id="IPR011704">
    <property type="entry name" value="ATPase_dyneun-rel_AAA"/>
</dbReference>
<dbReference type="REBASE" id="36350">
    <property type="entry name" value="MspSWAN1McrB2P"/>
</dbReference>
<dbReference type="KEGG" id="mew:MSWAN_0831"/>
<feature type="domain" description="Type IV methyl-directed restriction enzyme EcoKMcrB subunit DNA-binding" evidence="2">
    <location>
        <begin position="8"/>
        <end position="190"/>
    </location>
</feature>
<dbReference type="EMBL" id="CP002772">
    <property type="protein sequence ID" value="AEG17858.1"/>
    <property type="molecule type" value="Genomic_DNA"/>
</dbReference>
<dbReference type="OrthoDB" id="9837at2157"/>
<dbReference type="Gene3D" id="3.30.920.90">
    <property type="match status" value="1"/>
</dbReference>
<dbReference type="STRING" id="868131.MSWAN_0831"/>
<dbReference type="HOGENOM" id="CLU_014350_0_0_2"/>
<evidence type="ECO:0000313" key="4">
    <source>
        <dbReference type="Proteomes" id="UP000009231"/>
    </source>
</evidence>
<dbReference type="Gene3D" id="3.40.50.300">
    <property type="entry name" value="P-loop containing nucleotide triphosphate hydrolases"/>
    <property type="match status" value="1"/>
</dbReference>
<evidence type="ECO:0000259" key="2">
    <source>
        <dbReference type="Pfam" id="PF12102"/>
    </source>
</evidence>
<reference evidence="3 4" key="1">
    <citation type="journal article" date="2014" name="Int. J. Syst. Evol. Microbiol.">
        <title>Methanobacterium paludis sp. nov. and a novel strain of Methanobacterium lacus isolated from northern peatlands.</title>
        <authorList>
            <person name="Cadillo-Quiroz H."/>
            <person name="Brauer S.L."/>
            <person name="Goodson N."/>
            <person name="Yavitt J.B."/>
            <person name="Zinder S.H."/>
        </authorList>
    </citation>
    <scope>NUCLEOTIDE SEQUENCE [LARGE SCALE GENOMIC DNA]</scope>
    <source>
        <strain evidence="4">DSM 25820 / JCM 18151 / SWAN1</strain>
    </source>
</reference>
<name>F6D1Q5_METPW</name>
<dbReference type="eggNOG" id="arCOG07794">
    <property type="taxonomic scope" value="Archaea"/>
</dbReference>
<accession>F6D1Q5</accession>
<dbReference type="SUPFAM" id="SSF52540">
    <property type="entry name" value="P-loop containing nucleoside triphosphate hydrolases"/>
    <property type="match status" value="1"/>
</dbReference>
<dbReference type="AlphaFoldDB" id="F6D1Q5"/>
<dbReference type="GO" id="GO:0016887">
    <property type="term" value="F:ATP hydrolysis activity"/>
    <property type="evidence" value="ECO:0007669"/>
    <property type="project" value="InterPro"/>
</dbReference>
<evidence type="ECO:0000259" key="1">
    <source>
        <dbReference type="Pfam" id="PF07728"/>
    </source>
</evidence>
<keyword evidence="4" id="KW-1185">Reference proteome</keyword>
<gene>
    <name evidence="3" type="ordered locus">MSWAN_0831</name>
</gene>
<protein>
    <submittedName>
        <fullName evidence="3">ATPase associated with various cellular activities AAA_5</fullName>
    </submittedName>
</protein>
<dbReference type="GO" id="GO:0005524">
    <property type="term" value="F:ATP binding"/>
    <property type="evidence" value="ECO:0007669"/>
    <property type="project" value="InterPro"/>
</dbReference>
<dbReference type="Pfam" id="PF12102">
    <property type="entry name" value="MrcB_N"/>
    <property type="match status" value="1"/>
</dbReference>
<organism evidence="3 4">
    <name type="scientific">Methanobacterium paludis (strain DSM 25820 / JCM 18151 / SWAN1)</name>
    <dbReference type="NCBI Taxonomy" id="868131"/>
    <lineage>
        <taxon>Archaea</taxon>
        <taxon>Methanobacteriati</taxon>
        <taxon>Methanobacteriota</taxon>
        <taxon>Methanomada group</taxon>
        <taxon>Methanobacteria</taxon>
        <taxon>Methanobacteriales</taxon>
        <taxon>Methanobacteriaceae</taxon>
        <taxon>Methanobacterium</taxon>
    </lineage>
</organism>
<sequence length="745" mass="86011">MLKNYIEQILKTYKTARNENFTQHPMAKLLRIDFPKYLEKIVGNSNKYKFSGSAGRGTWTHCPWVAILDKHITETAQSGFYPVYLFKEDMEGVYLSLNQGTDKLKETKKSKTKNILKIRSQEFRDKLNKLTNIPDDFLESIDLTTNNNSNAPFYEAGNIYAKYYSLEDIPSEEKLESNLKEVLEMYDLLVSENKPLKIIESESEISESQEKFLKIFKDTANKVVNGKAGFQGGQEEGNFYWSNKLGIWLCSRKIENSRYWNGFGIEEPKEDSGHTITCEINFPIRGIKRSVAGAFAKDESGNVYVIHRGKLGGNFAKKDFDENYEGEWTSVEDGDVKTDVVVIGKLDDTKLPENVRDFVYEIDRIKKGKPEPIIPPNTSFYEHLIKSGYFFDPKIVENFLLSLKIKPFVILTGNSGTGKTKLAQLFAQYNSTKYNIVPVGANWTENRHLLGFYNIITKDYQETPALNLIMGASNNPKTPHLLVLDEMNLSHVERYFADFLSAMESEETIPLHSNDDKKIPGELEIPRNLLVVGTVNVDETTYMFSPKVLDRANTIEFSTSPAKNYMLNNYKNTNLTGDTEYLENPLSDLETRNYRVQELKERLNDVKIDEQVYLWDILADEINKFQEVLGKAGFDFGFRVIDEILRFMYVAWVYDGKPEIWDNWMRYFDAQIKQKMLPKLHGSQRVLENVLKELFELCYIEAVDLPPHKLGDIQSEETVKYLSSALKIQEMDKVLYEQRYVSFIN</sequence>